<dbReference type="AlphaFoldDB" id="A0A1D2M5Z3"/>
<proteinExistence type="predicted"/>
<evidence type="ECO:0000313" key="1">
    <source>
        <dbReference type="EMBL" id="ODM88400.1"/>
    </source>
</evidence>
<protein>
    <submittedName>
        <fullName evidence="1">Putative AC9 transposase</fullName>
    </submittedName>
</protein>
<dbReference type="OrthoDB" id="10057873at2759"/>
<dbReference type="PANTHER" id="PTHR47501">
    <property type="entry name" value="TRANSPOSASE-RELATED"/>
    <property type="match status" value="1"/>
</dbReference>
<dbReference type="SUPFAM" id="SSF53098">
    <property type="entry name" value="Ribonuclease H-like"/>
    <property type="match status" value="1"/>
</dbReference>
<sequence>MCTETCHKRIKSDFAEKKRILIKRMSGVAVVCLTADIWSARGRSFMGVTAHWLSFDSTATLVDRHSVTLALRRFVGIHSNDKIAEMLQDIMNTFGIDKKVVCVVTDNASNFVKAFICIGRDYATDNGLIWEDHKDFVDLEEDFEKRKIRRIDPRKISGC</sequence>
<accession>A0A1D2M5Z3</accession>
<organism evidence="1 2">
    <name type="scientific">Orchesella cincta</name>
    <name type="common">Springtail</name>
    <name type="synonym">Podura cincta</name>
    <dbReference type="NCBI Taxonomy" id="48709"/>
    <lineage>
        <taxon>Eukaryota</taxon>
        <taxon>Metazoa</taxon>
        <taxon>Ecdysozoa</taxon>
        <taxon>Arthropoda</taxon>
        <taxon>Hexapoda</taxon>
        <taxon>Collembola</taxon>
        <taxon>Entomobryomorpha</taxon>
        <taxon>Entomobryoidea</taxon>
        <taxon>Orchesellidae</taxon>
        <taxon>Orchesellinae</taxon>
        <taxon>Orchesella</taxon>
    </lineage>
</organism>
<keyword evidence="2" id="KW-1185">Reference proteome</keyword>
<gene>
    <name evidence="1" type="ORF">Ocin01_18282</name>
</gene>
<reference evidence="1 2" key="1">
    <citation type="journal article" date="2016" name="Genome Biol. Evol.">
        <title>Gene Family Evolution Reflects Adaptation to Soil Environmental Stressors in the Genome of the Collembolan Orchesella cincta.</title>
        <authorList>
            <person name="Faddeeva-Vakhrusheva A."/>
            <person name="Derks M.F."/>
            <person name="Anvar S.Y."/>
            <person name="Agamennone V."/>
            <person name="Suring W."/>
            <person name="Smit S."/>
            <person name="van Straalen N.M."/>
            <person name="Roelofs D."/>
        </authorList>
    </citation>
    <scope>NUCLEOTIDE SEQUENCE [LARGE SCALE GENOMIC DNA]</scope>
    <source>
        <tissue evidence="1">Mixed pool</tissue>
    </source>
</reference>
<dbReference type="Proteomes" id="UP000094527">
    <property type="component" value="Unassembled WGS sequence"/>
</dbReference>
<dbReference type="InterPro" id="IPR012337">
    <property type="entry name" value="RNaseH-like_sf"/>
</dbReference>
<name>A0A1D2M5Z3_ORCCI</name>
<dbReference type="PANTHER" id="PTHR47501:SF5">
    <property type="entry name" value="HAT C-TERMINAL DIMERISATION DOMAIN-CONTAINING PROTEIN"/>
    <property type="match status" value="1"/>
</dbReference>
<evidence type="ECO:0000313" key="2">
    <source>
        <dbReference type="Proteomes" id="UP000094527"/>
    </source>
</evidence>
<dbReference type="STRING" id="48709.A0A1D2M5Z3"/>
<dbReference type="EMBL" id="LJIJ01003640">
    <property type="protein sequence ID" value="ODM88400.1"/>
    <property type="molecule type" value="Genomic_DNA"/>
</dbReference>
<comment type="caution">
    <text evidence="1">The sequence shown here is derived from an EMBL/GenBank/DDBJ whole genome shotgun (WGS) entry which is preliminary data.</text>
</comment>